<evidence type="ECO:0000256" key="2">
    <source>
        <dbReference type="SAM" id="Phobius"/>
    </source>
</evidence>
<sequence length="313" mass="33845">MSLTQVWSWLAQQPAGPYVAAVTALTFIALYTAARSSAWRVEQARLERLRLSLELYAAAAGPLQRTLEQRGAGADTEALLMDRLQACKAAPYLTADLQGQIGAYLADGDEARLPLLHRALDREAVRLMEERAKLLARSEQPGWGLSLWLQLRAMLPFAFAAAAVLLTAWLLQALGAAPAAGGSEAAWTRAAIWARFASILLSLLLLYPVLLENRRPGGSTILLRLLSIFIALLALIHLAGLETSLYVLAVQLLLFVLGFSLTGTKPRKARPFAGHYDDTTTQTLLLNPPAGTVDSEGRPVNGALSPEDTDARE</sequence>
<dbReference type="RefSeq" id="WP_127199040.1">
    <property type="nucleotide sequence ID" value="NZ_RZNX01000003.1"/>
</dbReference>
<feature type="transmembrane region" description="Helical" evidence="2">
    <location>
        <begin position="153"/>
        <end position="172"/>
    </location>
</feature>
<keyword evidence="2" id="KW-0812">Transmembrane</keyword>
<gene>
    <name evidence="3" type="ORF">EJP77_09720</name>
</gene>
<feature type="transmembrane region" description="Helical" evidence="2">
    <location>
        <begin position="245"/>
        <end position="262"/>
    </location>
</feature>
<feature type="transmembrane region" description="Helical" evidence="2">
    <location>
        <begin position="192"/>
        <end position="210"/>
    </location>
</feature>
<protein>
    <submittedName>
        <fullName evidence="3">Uncharacterized protein</fullName>
    </submittedName>
</protein>
<dbReference type="Proteomes" id="UP000272464">
    <property type="component" value="Unassembled WGS sequence"/>
</dbReference>
<proteinExistence type="predicted"/>
<organism evidence="3 4">
    <name type="scientific">Paenibacillus zeisoli</name>
    <dbReference type="NCBI Taxonomy" id="2496267"/>
    <lineage>
        <taxon>Bacteria</taxon>
        <taxon>Bacillati</taxon>
        <taxon>Bacillota</taxon>
        <taxon>Bacilli</taxon>
        <taxon>Bacillales</taxon>
        <taxon>Paenibacillaceae</taxon>
        <taxon>Paenibacillus</taxon>
    </lineage>
</organism>
<evidence type="ECO:0000313" key="3">
    <source>
        <dbReference type="EMBL" id="RUT31659.1"/>
    </source>
</evidence>
<evidence type="ECO:0000256" key="1">
    <source>
        <dbReference type="SAM" id="MobiDB-lite"/>
    </source>
</evidence>
<keyword evidence="2" id="KW-0472">Membrane</keyword>
<accession>A0A433XBZ8</accession>
<feature type="transmembrane region" description="Helical" evidence="2">
    <location>
        <begin position="222"/>
        <end position="239"/>
    </location>
</feature>
<feature type="transmembrane region" description="Helical" evidence="2">
    <location>
        <begin position="15"/>
        <end position="34"/>
    </location>
</feature>
<comment type="caution">
    <text evidence="3">The sequence shown here is derived from an EMBL/GenBank/DDBJ whole genome shotgun (WGS) entry which is preliminary data.</text>
</comment>
<dbReference type="OrthoDB" id="2564821at2"/>
<evidence type="ECO:0000313" key="4">
    <source>
        <dbReference type="Proteomes" id="UP000272464"/>
    </source>
</evidence>
<keyword evidence="2" id="KW-1133">Transmembrane helix</keyword>
<dbReference type="EMBL" id="RZNX01000003">
    <property type="protein sequence ID" value="RUT31659.1"/>
    <property type="molecule type" value="Genomic_DNA"/>
</dbReference>
<keyword evidence="4" id="KW-1185">Reference proteome</keyword>
<name>A0A433XBZ8_9BACL</name>
<reference evidence="3 4" key="1">
    <citation type="submission" date="2018-12" db="EMBL/GenBank/DDBJ databases">
        <authorList>
            <person name="Sun L."/>
            <person name="Chen Z."/>
        </authorList>
    </citation>
    <scope>NUCLEOTIDE SEQUENCE [LARGE SCALE GENOMIC DNA]</scope>
    <source>
        <strain evidence="3 4">3-5-3</strain>
    </source>
</reference>
<dbReference type="AlphaFoldDB" id="A0A433XBZ8"/>
<feature type="region of interest" description="Disordered" evidence="1">
    <location>
        <begin position="287"/>
        <end position="313"/>
    </location>
</feature>